<evidence type="ECO:0000313" key="1">
    <source>
        <dbReference type="EMBL" id="KAK1868774.1"/>
    </source>
</evidence>
<evidence type="ECO:0000313" key="2">
    <source>
        <dbReference type="Proteomes" id="UP000798662"/>
    </source>
</evidence>
<reference evidence="1" key="1">
    <citation type="submission" date="2019-11" db="EMBL/GenBank/DDBJ databases">
        <title>Nori genome reveals adaptations in red seaweeds to the harsh intertidal environment.</title>
        <authorList>
            <person name="Wang D."/>
            <person name="Mao Y."/>
        </authorList>
    </citation>
    <scope>NUCLEOTIDE SEQUENCE</scope>
    <source>
        <tissue evidence="1">Gametophyte</tissue>
    </source>
</reference>
<proteinExistence type="predicted"/>
<accession>A0ACC3CER1</accession>
<dbReference type="EMBL" id="CM020620">
    <property type="protein sequence ID" value="KAK1868774.1"/>
    <property type="molecule type" value="Genomic_DNA"/>
</dbReference>
<sequence>MSRVFGGQPSYYFGRAIGCGVHYKHFLLQRVANNVRHEFFVRMMAFRDAEGDGGMDAVRQKLEQLRLDRINALEGDRAHVIQWLLRTRAALPAAISKASGALVLTGMLASSNNTNRCEALNRQAKHIINESGSRTLLEVIEALSDFDKRTMAAASVSPDASTHVSDQVARKSKGIARNQSTNAVPAHSLGGFHHAHEGIAHKRAL</sequence>
<dbReference type="Proteomes" id="UP000798662">
    <property type="component" value="Chromosome 3"/>
</dbReference>
<organism evidence="1 2">
    <name type="scientific">Pyropia yezoensis</name>
    <name type="common">Susabi-nori</name>
    <name type="synonym">Porphyra yezoensis</name>
    <dbReference type="NCBI Taxonomy" id="2788"/>
    <lineage>
        <taxon>Eukaryota</taxon>
        <taxon>Rhodophyta</taxon>
        <taxon>Bangiophyceae</taxon>
        <taxon>Bangiales</taxon>
        <taxon>Bangiaceae</taxon>
        <taxon>Pyropia</taxon>
    </lineage>
</organism>
<name>A0ACC3CER1_PYRYE</name>
<protein>
    <submittedName>
        <fullName evidence="1">Uncharacterized protein</fullName>
    </submittedName>
</protein>
<keyword evidence="2" id="KW-1185">Reference proteome</keyword>
<gene>
    <name evidence="1" type="ORF">I4F81_011257</name>
</gene>
<comment type="caution">
    <text evidence="1">The sequence shown here is derived from an EMBL/GenBank/DDBJ whole genome shotgun (WGS) entry which is preliminary data.</text>
</comment>